<dbReference type="EMBL" id="CP009286">
    <property type="protein sequence ID" value="AIQ63986.1"/>
    <property type="molecule type" value="Genomic_DNA"/>
</dbReference>
<keyword evidence="1" id="KW-0812">Transmembrane</keyword>
<sequence>MHNESGGFPIRSLSLTKGIKAVYALLVAVVLVALFPWASYNDPDTFWHVELGRYMLEHKTVLHHAIHTFYGDKLPYIPHEFGFQIVAGALYNTFGWPGIYLLTAACLFLLILGLLQLAKVSRRELGFREDHPLILPFVMLITVWIYYNYFKGRPQMVSSWMIVWYFVYLRRFQLMPTKRSAAAMILLSLGIANFHTGVWLVIIVFTGMAFLEAWIDGRLNRRRVLVFAAVTLIGLANPGGYKSLFYILTVSHNNFNMLINEWQPISFGKWDTSAITLLLLFFAVTLPFSLFRKPFRFFLMLGILYLGVSNFKQNLFMWLFIPYFASAFFEAFPWMRKVDLRLSPGVITAALAAGLLANCVVNFINPPKVDVRGYPVDEMNYILSEQKGTERPRVLAPYGSSGYVMYRGGDVLCDGRQDPFITKASLGAYGWTAFERSMYGFSDILPDIAAYDKPDYIIVRSNAATRLFEGWRKAFGEPVYRGQYGSVFKYTGSTGAHTGS</sequence>
<organism evidence="2 3">
    <name type="scientific">Paenibacillus stellifer</name>
    <dbReference type="NCBI Taxonomy" id="169760"/>
    <lineage>
        <taxon>Bacteria</taxon>
        <taxon>Bacillati</taxon>
        <taxon>Bacillota</taxon>
        <taxon>Bacilli</taxon>
        <taxon>Bacillales</taxon>
        <taxon>Paenibacillaceae</taxon>
        <taxon>Paenibacillus</taxon>
    </lineage>
</organism>
<keyword evidence="1" id="KW-0472">Membrane</keyword>
<dbReference type="AlphaFoldDB" id="A0A089LR29"/>
<feature type="transmembrane region" description="Helical" evidence="1">
    <location>
        <begin position="99"/>
        <end position="118"/>
    </location>
</feature>
<feature type="transmembrane region" description="Helical" evidence="1">
    <location>
        <begin position="130"/>
        <end position="147"/>
    </location>
</feature>
<evidence type="ECO:0000313" key="2">
    <source>
        <dbReference type="EMBL" id="AIQ63986.1"/>
    </source>
</evidence>
<feature type="transmembrane region" description="Helical" evidence="1">
    <location>
        <begin position="181"/>
        <end position="205"/>
    </location>
</feature>
<evidence type="ECO:0008006" key="4">
    <source>
        <dbReference type="Google" id="ProtNLM"/>
    </source>
</evidence>
<reference evidence="2 3" key="1">
    <citation type="submission" date="2014-08" db="EMBL/GenBank/DDBJ databases">
        <title>Comparative genomics of the Paenibacillus odorifer group.</title>
        <authorList>
            <person name="den Bakker H.C."/>
            <person name="Tsai Y.-C."/>
            <person name="Martin N."/>
            <person name="Korlach J."/>
            <person name="Wiedmann M."/>
        </authorList>
    </citation>
    <scope>NUCLEOTIDE SEQUENCE [LARGE SCALE GENOMIC DNA]</scope>
    <source>
        <strain evidence="2 3">DSM 14472</strain>
    </source>
</reference>
<accession>A0A089LR29</accession>
<evidence type="ECO:0000256" key="1">
    <source>
        <dbReference type="SAM" id="Phobius"/>
    </source>
</evidence>
<evidence type="ECO:0000313" key="3">
    <source>
        <dbReference type="Proteomes" id="UP000029507"/>
    </source>
</evidence>
<dbReference type="STRING" id="169760.PSTEL_13705"/>
<name>A0A089LR29_9BACL</name>
<feature type="transmembrane region" description="Helical" evidence="1">
    <location>
        <begin position="225"/>
        <end position="249"/>
    </location>
</feature>
<feature type="transmembrane region" description="Helical" evidence="1">
    <location>
        <begin position="21"/>
        <end position="40"/>
    </location>
</feature>
<proteinExistence type="predicted"/>
<keyword evidence="3" id="KW-1185">Reference proteome</keyword>
<feature type="transmembrane region" description="Helical" evidence="1">
    <location>
        <begin position="346"/>
        <end position="364"/>
    </location>
</feature>
<dbReference type="OrthoDB" id="9786218at2"/>
<dbReference type="Proteomes" id="UP000029507">
    <property type="component" value="Chromosome"/>
</dbReference>
<dbReference type="RefSeq" id="WP_038695915.1">
    <property type="nucleotide sequence ID" value="NZ_CP009286.1"/>
</dbReference>
<gene>
    <name evidence="2" type="ORF">PSTEL_13705</name>
</gene>
<dbReference type="KEGG" id="pste:PSTEL_13705"/>
<dbReference type="HOGENOM" id="CLU_551901_0_0_9"/>
<protein>
    <recommendedName>
        <fullName evidence="4">Glycosyltransferase RgtA/B/C/D-like domain-containing protein</fullName>
    </recommendedName>
</protein>
<keyword evidence="1" id="KW-1133">Transmembrane helix</keyword>
<feature type="transmembrane region" description="Helical" evidence="1">
    <location>
        <begin position="270"/>
        <end position="291"/>
    </location>
</feature>